<dbReference type="GO" id="GO:0030246">
    <property type="term" value="F:carbohydrate binding"/>
    <property type="evidence" value="ECO:0007669"/>
    <property type="project" value="UniProtKB-KW"/>
</dbReference>
<dbReference type="InterPro" id="IPR006311">
    <property type="entry name" value="TAT_signal"/>
</dbReference>
<feature type="chain" id="PRO_5015672360" evidence="4">
    <location>
        <begin position="35"/>
        <end position="2014"/>
    </location>
</feature>
<dbReference type="OrthoDB" id="324838at2"/>
<dbReference type="InterPro" id="IPR053140">
    <property type="entry name" value="GDSL_Rv0518-like"/>
</dbReference>
<dbReference type="EMBL" id="PVMZ01000012">
    <property type="protein sequence ID" value="PRX18642.1"/>
    <property type="molecule type" value="Genomic_DNA"/>
</dbReference>
<name>A0A2T0K6N2_9ACTN</name>
<evidence type="ECO:0000256" key="3">
    <source>
        <dbReference type="SAM" id="MobiDB-lite"/>
    </source>
</evidence>
<comment type="caution">
    <text evidence="6">The sequence shown here is derived from an EMBL/GenBank/DDBJ whole genome shotgun (WGS) entry which is preliminary data.</text>
</comment>
<protein>
    <submittedName>
        <fullName evidence="6">Concanavalin A-like lectin/glucanase superfamily protein</fullName>
    </submittedName>
</protein>
<feature type="region of interest" description="Disordered" evidence="3">
    <location>
        <begin position="56"/>
        <end position="80"/>
    </location>
</feature>
<dbReference type="Gene3D" id="2.60.40.10">
    <property type="entry name" value="Immunoglobulins"/>
    <property type="match status" value="1"/>
</dbReference>
<feature type="domain" description="LamG-like jellyroll fold" evidence="5">
    <location>
        <begin position="1866"/>
        <end position="2006"/>
    </location>
</feature>
<evidence type="ECO:0000256" key="4">
    <source>
        <dbReference type="SAM" id="SignalP"/>
    </source>
</evidence>
<dbReference type="InterPro" id="IPR006558">
    <property type="entry name" value="LamG-like"/>
</dbReference>
<evidence type="ECO:0000313" key="7">
    <source>
        <dbReference type="Proteomes" id="UP000239415"/>
    </source>
</evidence>
<feature type="domain" description="LamG-like jellyroll fold" evidence="5">
    <location>
        <begin position="1654"/>
        <end position="1789"/>
    </location>
</feature>
<evidence type="ECO:0000256" key="1">
    <source>
        <dbReference type="ARBA" id="ARBA00022729"/>
    </source>
</evidence>
<gene>
    <name evidence="6" type="ORF">CLV67_112117</name>
</gene>
<dbReference type="Gene3D" id="2.60.120.200">
    <property type="match status" value="2"/>
</dbReference>
<keyword evidence="1 4" id="KW-0732">Signal</keyword>
<dbReference type="SUPFAM" id="SSF49899">
    <property type="entry name" value="Concanavalin A-like lectins/glucanases"/>
    <property type="match status" value="2"/>
</dbReference>
<feature type="region of interest" description="Disordered" evidence="3">
    <location>
        <begin position="31"/>
        <end position="50"/>
    </location>
</feature>
<keyword evidence="7" id="KW-1185">Reference proteome</keyword>
<dbReference type="GO" id="GO:0005975">
    <property type="term" value="P:carbohydrate metabolic process"/>
    <property type="evidence" value="ECO:0007669"/>
    <property type="project" value="UniProtKB-ARBA"/>
</dbReference>
<dbReference type="PANTHER" id="PTHR43784">
    <property type="entry name" value="GDSL-LIKE LIPASE/ACYLHYDROLASE, PUTATIVE (AFU_ORTHOLOGUE AFUA_2G00820)-RELATED"/>
    <property type="match status" value="1"/>
</dbReference>
<sequence>MSSRLTHRRRLPLVTAVATLLTAGAVAVSPPAQAQAPHQPALTPQAPADPVATAIGEARSGGEPTPVPSLTDEYSTTSANPDGSLTAIFSSTPQRVKQNGAWVPVDTTLVKQKDGSFAPKAANTRLSISAGGSKNLLSMNENGKTLKFSWDSELPPAVVSGDTATYRNVLPDVDLQVIADATGYSSMLVVKTPEAARNPELKTIDFGLTGTGVKLGETSNGGAEAVDTKSGERIFHTDTALMWDSTPADGSTEPAPGPDLTPQEARIAAGEMGRNRAKVKVDIEGGKQILVPDQQLLTAKSTKYPVYIDPYWSGSPGKSQLKWARISSNGWNVYNSTSTTGSTSARIGYDNWPGGDAERARTYYQMNTSGIRGAEIFEANMYVVHRWSASCYNTAAVIYGMGSIASWNSSGLNWGKQPGKRTGVLSTINGQELDCGTKKVRPSPASFKFNVLSHIKTVAQTDKASNATFMVEAKNMDDKYNWKQLGYGGGATLSVRYSYKPKFTNGTGNPKIAPSVLDQGRILTTSKTPTITAHGYSPKMNGLQENVQIAYQVFDKAGTKIRSGYGPASGYNLNGSSWTITPALADGTYTWKAAIKNASGVWGGVWSQTQTFTVDTTAPKAPTVVSAQFPPDAMGGSYTDKGLFQLGNDKTNNVIGYLFSLDGDLANVTYAANKGTAWTSTTVPTPGTIYFAKADNGWGYGTTVINGTAGLSFAPGTAGAHRVFAKAVDQAGSTSPQTTYSFYAGTSTPFYAPGNNMIDGWSAWNTDGTYTTVPKATTTSTGGQLVSQIHFTGWYFYSGYQAMLGNKSTTSKVAVGDSATFYFNVPQQGLWELGASLMTAPDYGTYNLTLDKGWASETTLVTGFDAYNVRGATKFKGFGVIRDGNGTARVLDKGVHTITLTVTGKNASSTAYQAGIDVLRLAPVPTCPINNTTGCLNNAAISTLTEGTTPTVTAANADGVGYSFEAAHLKAAGWNPGGTVTVNGAPIKLPATFGDGKNDNMLSSGQVVTVPSTGVVNRGNALVLVGFTTNGPARNASGTINYATTSCGMKSQSYTLQSLADWAATPANEAVFTAPTYNKSNATRGALPISMFATSVPLACPGAQVSSITLPVVTNVAQSGRPTLHFLGLGIRPTSATGSGTSALRWVGSWAAAQDSANVQSYPTPGAATVNATLNNQTVRIPAHLSIGTRGDDQRVRVRLANSLGKTPVTLDAVSIALRNTTTGEANAAAAPVSLTFGGSKSVTIAAGADVLSDPVAFSAPDRAMVLISAKVRGNITTVPGHQDGKTPIYVTAADNVDHTGEQAGTSFTKSTIIGVPFVAGIDVTTPAANPSGALVLFGDQTINGDTAGGNGESQLNSRITEQLVNEPNGSGTVPFGVLNLGSASWGNRGGLPVGGAVTPENAIAVVDRAILSQSNVRTVLVSAGSSDLLACTATTAEACAAPVRNRLIALTSQLRKFKTDDASNPAVTLQNKTGGLQVYVATLPPFAKTPTAVQEAAREIVNEFILGSDPSSDQLQGYADGVINFAAAVSVDGDHLSDKIHDDYLWVDGANTYPSDYYYVTLAQQYVIDADPSDWIVDDPTPVQEAVAEWKFDDGTGTTARDTGWGVGSDRTLNPATLTDVAWTDGPLTTRKAAKFNGVSSYASTDLMLNTTRSFTVSSWVRLTDKGADRTIFTRDASGHSSLYFQYQASTDRWLAQMPSATSGDDIVWHNAESSEPAKAGVWTHLAAVFDAELKSLTLYVNGTADTSVEEVTTFNDLGGPTWIGRSGSTWFAGDIADVRVWNRATNEAEIATYAEPELMANWQFEDDSDTTIAKDWSFHENDGSLTGGAAYTYPGYNDFGDVGAVRLNGTTAHVTSPALLRTDQSFSVSTWARLTAGTWNHTALSQDGQHSARFMLQRGNDCKCWRFMMMETDTALPSVAIAQAPAEVQLNTWTHLAATFDANTNKIQLYVGGELAGEGQLSGTPWHAAGAFTAGRTRWDDHVSDFFPGDLDAVRAYQGVITPETVRELSTL</sequence>
<feature type="compositionally biased region" description="Low complexity" evidence="3">
    <location>
        <begin position="31"/>
        <end position="48"/>
    </location>
</feature>
<dbReference type="PANTHER" id="PTHR43784:SF2">
    <property type="entry name" value="GDSL-LIKE LIPASE_ACYLHYDROLASE, PUTATIVE (AFU_ORTHOLOGUE AFUA_2G00820)-RELATED"/>
    <property type="match status" value="1"/>
</dbReference>
<evidence type="ECO:0000256" key="2">
    <source>
        <dbReference type="ARBA" id="ARBA00023157"/>
    </source>
</evidence>
<dbReference type="RefSeq" id="WP_146169309.1">
    <property type="nucleotide sequence ID" value="NZ_BOMO01000108.1"/>
</dbReference>
<keyword evidence="6" id="KW-0430">Lectin</keyword>
<evidence type="ECO:0000313" key="6">
    <source>
        <dbReference type="EMBL" id="PRX18642.1"/>
    </source>
</evidence>
<dbReference type="Pfam" id="PF13385">
    <property type="entry name" value="Laminin_G_3"/>
    <property type="match status" value="2"/>
</dbReference>
<keyword evidence="2" id="KW-1015">Disulfide bond</keyword>
<dbReference type="Proteomes" id="UP000239415">
    <property type="component" value="Unassembled WGS sequence"/>
</dbReference>
<proteinExistence type="predicted"/>
<accession>A0A2T0K6N2</accession>
<reference evidence="6 7" key="1">
    <citation type="submission" date="2018-03" db="EMBL/GenBank/DDBJ databases">
        <title>Genomic Encyclopedia of Archaeal and Bacterial Type Strains, Phase II (KMG-II): from individual species to whole genera.</title>
        <authorList>
            <person name="Goeker M."/>
        </authorList>
    </citation>
    <scope>NUCLEOTIDE SEQUENCE [LARGE SCALE GENOMIC DNA]</scope>
    <source>
        <strain evidence="6 7">DSM 43146</strain>
    </source>
</reference>
<evidence type="ECO:0000259" key="5">
    <source>
        <dbReference type="SMART" id="SM00560"/>
    </source>
</evidence>
<dbReference type="InterPro" id="IPR013320">
    <property type="entry name" value="ConA-like_dom_sf"/>
</dbReference>
<dbReference type="PROSITE" id="PS51318">
    <property type="entry name" value="TAT"/>
    <property type="match status" value="1"/>
</dbReference>
<dbReference type="InterPro" id="IPR013783">
    <property type="entry name" value="Ig-like_fold"/>
</dbReference>
<feature type="signal peptide" evidence="4">
    <location>
        <begin position="1"/>
        <end position="34"/>
    </location>
</feature>
<dbReference type="SMART" id="SM00560">
    <property type="entry name" value="LamGL"/>
    <property type="match status" value="2"/>
</dbReference>
<organism evidence="6 7">
    <name type="scientific">Actinoplanes italicus</name>
    <dbReference type="NCBI Taxonomy" id="113567"/>
    <lineage>
        <taxon>Bacteria</taxon>
        <taxon>Bacillati</taxon>
        <taxon>Actinomycetota</taxon>
        <taxon>Actinomycetes</taxon>
        <taxon>Micromonosporales</taxon>
        <taxon>Micromonosporaceae</taxon>
        <taxon>Actinoplanes</taxon>
    </lineage>
</organism>